<feature type="compositionally biased region" description="Acidic residues" evidence="1">
    <location>
        <begin position="521"/>
        <end position="534"/>
    </location>
</feature>
<evidence type="ECO:0000313" key="3">
    <source>
        <dbReference type="EMBL" id="TPX77114.1"/>
    </source>
</evidence>
<protein>
    <recommendedName>
        <fullName evidence="2">BSD domain-containing protein</fullName>
    </recommendedName>
</protein>
<comment type="caution">
    <text evidence="3">The sequence shown here is derived from an EMBL/GenBank/DDBJ whole genome shotgun (WGS) entry which is preliminary data.</text>
</comment>
<feature type="compositionally biased region" description="Acidic residues" evidence="1">
    <location>
        <begin position="346"/>
        <end position="361"/>
    </location>
</feature>
<feature type="region of interest" description="Disordered" evidence="1">
    <location>
        <begin position="488"/>
        <end position="534"/>
    </location>
</feature>
<dbReference type="AlphaFoldDB" id="A0A507FLC2"/>
<feature type="compositionally biased region" description="Polar residues" evidence="1">
    <location>
        <begin position="492"/>
        <end position="504"/>
    </location>
</feature>
<dbReference type="SMART" id="SM00751">
    <property type="entry name" value="BSD"/>
    <property type="match status" value="1"/>
</dbReference>
<feature type="compositionally biased region" description="Polar residues" evidence="1">
    <location>
        <begin position="365"/>
        <end position="421"/>
    </location>
</feature>
<dbReference type="SUPFAM" id="SSF140383">
    <property type="entry name" value="BSD domain-like"/>
    <property type="match status" value="1"/>
</dbReference>
<dbReference type="InterPro" id="IPR035925">
    <property type="entry name" value="BSD_dom_sf"/>
</dbReference>
<proteinExistence type="predicted"/>
<dbReference type="PROSITE" id="PS50858">
    <property type="entry name" value="BSD"/>
    <property type="match status" value="1"/>
</dbReference>
<dbReference type="PANTHER" id="PTHR16019:SF5">
    <property type="entry name" value="BSD DOMAIN-CONTAINING PROTEIN 1"/>
    <property type="match status" value="1"/>
</dbReference>
<evidence type="ECO:0000256" key="1">
    <source>
        <dbReference type="SAM" id="MobiDB-lite"/>
    </source>
</evidence>
<dbReference type="InterPro" id="IPR005607">
    <property type="entry name" value="BSD_dom"/>
</dbReference>
<dbReference type="Pfam" id="PF03909">
    <property type="entry name" value="BSD"/>
    <property type="match status" value="1"/>
</dbReference>
<dbReference type="STRING" id="246404.A0A507FLC2"/>
<dbReference type="InterPro" id="IPR051494">
    <property type="entry name" value="BSD_domain-containing"/>
</dbReference>
<evidence type="ECO:0000259" key="2">
    <source>
        <dbReference type="PROSITE" id="PS50858"/>
    </source>
</evidence>
<feature type="region of interest" description="Disordered" evidence="1">
    <location>
        <begin position="1"/>
        <end position="23"/>
    </location>
</feature>
<gene>
    <name evidence="3" type="ORF">CcCBS67573_g01626</name>
</gene>
<sequence length="534" mass="57887">MDPKQEPPAQEAPSTGGWGMWGSVAAAMPSWDTIVDTVKKQTDVVANVLERDISEFISVVAPSDPGATAMSAEESVSDGAPASKNMSIVTNSSTDTDMNAISSMQQQQQQEDGDPIESWRLDPDTGVLHAENTRYKETDNDAISPKVNQVVESTVAKLGALVDSADNLLDQAETFLEKVDVSDTVHKIEALADKAEDFLESVEKGVWGFMSSAISMIPSATGTSSKTVPNKSSIIFDRRTATILSLRHAESTYILDPSKPTSTATSELDLAQRYTEYKNRFDITHYSGQIARIFEDDHEVRALLTKIVPGKVNYDEFWMRYFFRVSEVDREEEARKRLMNDADLNEEEFAWDDDSSDEEKDENTATDSTTQPGPENATQPETPKQNAPAKNQSLDATTPTPIVTENLTPASSANAELSSTRVKPISKEDEIAALLAETSVTPTDGDESPTRFANEAVETLRKSTDASSVGPVASGSDTSYDILSEKTGVASDATSDSGLVSASENPEKPIKKKPATADGSGGEDEEPADWDTWE</sequence>
<reference evidence="3 4" key="1">
    <citation type="journal article" date="2019" name="Sci. Rep.">
        <title>Comparative genomics of chytrid fungi reveal insights into the obligate biotrophic and pathogenic lifestyle of Synchytrium endobioticum.</title>
        <authorList>
            <person name="van de Vossenberg B.T.L.H."/>
            <person name="Warris S."/>
            <person name="Nguyen H.D.T."/>
            <person name="van Gent-Pelzer M.P.E."/>
            <person name="Joly D.L."/>
            <person name="van de Geest H.C."/>
            <person name="Bonants P.J.M."/>
            <person name="Smith D.S."/>
            <person name="Levesque C.A."/>
            <person name="van der Lee T.A.J."/>
        </authorList>
    </citation>
    <scope>NUCLEOTIDE SEQUENCE [LARGE SCALE GENOMIC DNA]</scope>
    <source>
        <strain evidence="3 4">CBS 675.73</strain>
    </source>
</reference>
<organism evidence="3 4">
    <name type="scientific">Chytriomyces confervae</name>
    <dbReference type="NCBI Taxonomy" id="246404"/>
    <lineage>
        <taxon>Eukaryota</taxon>
        <taxon>Fungi</taxon>
        <taxon>Fungi incertae sedis</taxon>
        <taxon>Chytridiomycota</taxon>
        <taxon>Chytridiomycota incertae sedis</taxon>
        <taxon>Chytridiomycetes</taxon>
        <taxon>Chytridiales</taxon>
        <taxon>Chytriomycetaceae</taxon>
        <taxon>Chytriomyces</taxon>
    </lineage>
</organism>
<feature type="domain" description="BSD" evidence="2">
    <location>
        <begin position="277"/>
        <end position="329"/>
    </location>
</feature>
<evidence type="ECO:0000313" key="4">
    <source>
        <dbReference type="Proteomes" id="UP000320333"/>
    </source>
</evidence>
<name>A0A507FLC2_9FUNG</name>
<feature type="region of interest" description="Disordered" evidence="1">
    <location>
        <begin position="461"/>
        <end position="480"/>
    </location>
</feature>
<dbReference type="EMBL" id="QEAP01000028">
    <property type="protein sequence ID" value="TPX77114.1"/>
    <property type="molecule type" value="Genomic_DNA"/>
</dbReference>
<keyword evidence="4" id="KW-1185">Reference proteome</keyword>
<dbReference type="Gene3D" id="1.10.3970.10">
    <property type="entry name" value="BSD domain"/>
    <property type="match status" value="1"/>
</dbReference>
<dbReference type="Proteomes" id="UP000320333">
    <property type="component" value="Unassembled WGS sequence"/>
</dbReference>
<accession>A0A507FLC2</accession>
<feature type="region of interest" description="Disordered" evidence="1">
    <location>
        <begin position="63"/>
        <end position="85"/>
    </location>
</feature>
<dbReference type="GO" id="GO:0005737">
    <property type="term" value="C:cytoplasm"/>
    <property type="evidence" value="ECO:0007669"/>
    <property type="project" value="TreeGrafter"/>
</dbReference>
<dbReference type="OrthoDB" id="72325at2759"/>
<dbReference type="PANTHER" id="PTHR16019">
    <property type="entry name" value="SYNAPSE-ASSOCIATED PROTEIN"/>
    <property type="match status" value="1"/>
</dbReference>
<feature type="region of interest" description="Disordered" evidence="1">
    <location>
        <begin position="346"/>
        <end position="425"/>
    </location>
</feature>